<reference evidence="2 3" key="1">
    <citation type="submission" date="2018-09" db="EMBL/GenBank/DDBJ databases">
        <title>Complete genome sequence of Euzebya sp. DY32-46 isolated from seawater of Pacific Ocean.</title>
        <authorList>
            <person name="Xu L."/>
            <person name="Wu Y.-H."/>
            <person name="Xu X.-W."/>
        </authorList>
    </citation>
    <scope>NUCLEOTIDE SEQUENCE [LARGE SCALE GENOMIC DNA]</scope>
    <source>
        <strain evidence="2 3">DY32-46</strain>
    </source>
</reference>
<dbReference type="InterPro" id="IPR037401">
    <property type="entry name" value="SnoaL-like"/>
</dbReference>
<dbReference type="RefSeq" id="WP_114593494.1">
    <property type="nucleotide sequence ID" value="NZ_CP031165.1"/>
</dbReference>
<evidence type="ECO:0000259" key="1">
    <source>
        <dbReference type="Pfam" id="PF12680"/>
    </source>
</evidence>
<name>A0A346Y496_9ACTN</name>
<dbReference type="Gene3D" id="3.10.450.50">
    <property type="match status" value="1"/>
</dbReference>
<evidence type="ECO:0000313" key="2">
    <source>
        <dbReference type="EMBL" id="AXV09293.1"/>
    </source>
</evidence>
<dbReference type="SUPFAM" id="SSF54427">
    <property type="entry name" value="NTF2-like"/>
    <property type="match status" value="1"/>
</dbReference>
<dbReference type="InterPro" id="IPR032710">
    <property type="entry name" value="NTF2-like_dom_sf"/>
</dbReference>
<organism evidence="2 3">
    <name type="scientific">Euzebya pacifica</name>
    <dbReference type="NCBI Taxonomy" id="1608957"/>
    <lineage>
        <taxon>Bacteria</taxon>
        <taxon>Bacillati</taxon>
        <taxon>Actinomycetota</taxon>
        <taxon>Nitriliruptoria</taxon>
        <taxon>Euzebyales</taxon>
    </lineage>
</organism>
<dbReference type="EMBL" id="CP031165">
    <property type="protein sequence ID" value="AXV09293.1"/>
    <property type="molecule type" value="Genomic_DNA"/>
</dbReference>
<dbReference type="AlphaFoldDB" id="A0A346Y496"/>
<dbReference type="KEGG" id="euz:DVS28_a4632"/>
<gene>
    <name evidence="2" type="ORF">DVS28_a4632</name>
</gene>
<sequence length="117" mass="12753">MSDPTHEAVETLVHALNHGGLPEILDAFTDDAVFSSDGGIASGRHELAALFDGTLEEPRPRMILRHTERDGNVLHCRATRRFTISDGEQAIGHDVEIRCVFTVVEGAVARVVVDPIQ</sequence>
<keyword evidence="3" id="KW-1185">Reference proteome</keyword>
<dbReference type="Pfam" id="PF12680">
    <property type="entry name" value="SnoaL_2"/>
    <property type="match status" value="1"/>
</dbReference>
<protein>
    <recommendedName>
        <fullName evidence="1">SnoaL-like domain-containing protein</fullName>
    </recommendedName>
</protein>
<feature type="domain" description="SnoaL-like" evidence="1">
    <location>
        <begin position="9"/>
        <end position="110"/>
    </location>
</feature>
<proteinExistence type="predicted"/>
<dbReference type="Proteomes" id="UP000264006">
    <property type="component" value="Chromosome"/>
</dbReference>
<evidence type="ECO:0000313" key="3">
    <source>
        <dbReference type="Proteomes" id="UP000264006"/>
    </source>
</evidence>
<accession>A0A346Y496</accession>
<dbReference type="OrthoDB" id="7064268at2"/>